<feature type="chain" id="PRO_5004958273" description="YARHG domain-containing protein" evidence="1">
    <location>
        <begin position="32"/>
        <end position="264"/>
    </location>
</feature>
<gene>
    <name evidence="2" type="ORF">BN1012_Phect495</name>
</gene>
<reference evidence="2 3" key="1">
    <citation type="journal article" date="2014" name="Front. Genet.">
        <title>Genome and metabolic network of "Candidatus Phaeomarinobacter ectocarpi" Ec32, a new candidate genus of Alphaproteobacteria frequently associated with brown algae.</title>
        <authorList>
            <person name="Dittami S.M."/>
            <person name="Barbeyron T."/>
            <person name="Boyen C."/>
            <person name="Cambefort J."/>
            <person name="Collet G."/>
            <person name="Delage L."/>
            <person name="Gobet A."/>
            <person name="Groisillier A."/>
            <person name="Leblanc C."/>
            <person name="Michel G."/>
            <person name="Scornet D."/>
            <person name="Siegel A."/>
            <person name="Tapia J.E."/>
            <person name="Tonon T."/>
        </authorList>
    </citation>
    <scope>NUCLEOTIDE SEQUENCE [LARGE SCALE GENOMIC DNA]</scope>
    <source>
        <strain evidence="2 3">Ec32</strain>
    </source>
</reference>
<protein>
    <recommendedName>
        <fullName evidence="4">YARHG domain-containing protein</fullName>
    </recommendedName>
</protein>
<dbReference type="EMBL" id="HG966617">
    <property type="protein sequence ID" value="CDO58709.1"/>
    <property type="molecule type" value="Genomic_DNA"/>
</dbReference>
<organism evidence="2 3">
    <name type="scientific">Candidatus Phaeomarinibacter ectocarpi</name>
    <dbReference type="NCBI Taxonomy" id="1458461"/>
    <lineage>
        <taxon>Bacteria</taxon>
        <taxon>Pseudomonadati</taxon>
        <taxon>Pseudomonadota</taxon>
        <taxon>Alphaproteobacteria</taxon>
        <taxon>Hyphomicrobiales</taxon>
        <taxon>Parvibaculaceae</taxon>
        <taxon>Candidatus Phaeomarinibacter</taxon>
    </lineage>
</organism>
<dbReference type="KEGG" id="pect:BN1012_Phect495"/>
<keyword evidence="1" id="KW-0732">Signal</keyword>
<dbReference type="AlphaFoldDB" id="X5MDS2"/>
<evidence type="ECO:0000313" key="3">
    <source>
        <dbReference type="Proteomes" id="UP000032160"/>
    </source>
</evidence>
<dbReference type="RefSeq" id="WP_043949589.1">
    <property type="nucleotide sequence ID" value="NZ_HG966617.1"/>
</dbReference>
<evidence type="ECO:0000313" key="2">
    <source>
        <dbReference type="EMBL" id="CDO58709.1"/>
    </source>
</evidence>
<feature type="signal peptide" evidence="1">
    <location>
        <begin position="1"/>
        <end position="31"/>
    </location>
</feature>
<evidence type="ECO:0008006" key="4">
    <source>
        <dbReference type="Google" id="ProtNLM"/>
    </source>
</evidence>
<sequence length="264" mass="29322">MTEFANWMKNAGAALSLATSIFLAGTAGATAQEETPELLSADVNRLEQMMKDCTDKRKAGMSIEQCSCFFEEAVDHDISNVDIGYYVGGRSEWSNISDNSTKMDMAGLQIECLGSATTAFYDRTVADYKARLEVHEREREAARGGSGGGSTQIEPLDPPVVYKASAIQGYLSQCPIIYWREPSYCTCIIDESQRYFHQPEFEVMFNRHGLALGELKTGLWEHFEGIRGQCEADYTGKKITTTERAAAIDAYTDGYVRKYEPIGN</sequence>
<dbReference type="HOGENOM" id="CLU_1052468_0_0_5"/>
<proteinExistence type="predicted"/>
<keyword evidence="3" id="KW-1185">Reference proteome</keyword>
<dbReference type="Proteomes" id="UP000032160">
    <property type="component" value="Chromosome I"/>
</dbReference>
<evidence type="ECO:0000256" key="1">
    <source>
        <dbReference type="SAM" id="SignalP"/>
    </source>
</evidence>
<name>X5MDS2_9HYPH</name>
<accession>X5MDS2</accession>